<dbReference type="GeneID" id="7833191"/>
<dbReference type="RefSeq" id="XP_001030772.2">
    <property type="nucleotide sequence ID" value="XM_001030772.2"/>
</dbReference>
<dbReference type="Proteomes" id="UP000009168">
    <property type="component" value="Unassembled WGS sequence"/>
</dbReference>
<dbReference type="HOGENOM" id="CLU_616100_0_0_1"/>
<protein>
    <submittedName>
        <fullName evidence="1">Uncharacterized protein</fullName>
    </submittedName>
</protein>
<name>Q22CS9_TETTS</name>
<dbReference type="KEGG" id="tet:TTHERM_01016120"/>
<dbReference type="EMBL" id="GG662478">
    <property type="protein sequence ID" value="EAR83109.2"/>
    <property type="molecule type" value="Genomic_DNA"/>
</dbReference>
<evidence type="ECO:0000313" key="2">
    <source>
        <dbReference type="Proteomes" id="UP000009168"/>
    </source>
</evidence>
<gene>
    <name evidence="1" type="ORF">TTHERM_01016120</name>
</gene>
<evidence type="ECO:0000313" key="1">
    <source>
        <dbReference type="EMBL" id="EAR83109.2"/>
    </source>
</evidence>
<sequence>MDQQSQNEQLIYFSQYVQKENLNQTQNYSKDQSFMHLQTKRNEIYKLLNMNQMTRKEHYNRSTSNSKIKQQQNTDLNISQISNSYLINPKTHFKSFISITPVVQTKNQITSIENRGQTIQNILTKSIIGTQSANLSISKSPQILIKDQIFDNYLNKNSVYKLTKDFIKRRDLQKQNSPTIKVANRQNTENLPNIKQNDQKLPLFENNQQTLQLKSNEQNENLMSNLLNFDLSPKFSTLNTQTNTTKTQNSFLVSKNNQRNNIKVNNNCDYSTKELLIPINKIDSFFENFSKLDTEKLKNDESPKYDNLLQDNQVKDLMADSQDKSKTPMRKGTPQIRDNLNQKEKQLSILNQDTKNSNYKEVIQFENKIKKSTSRLESSKSPQIFVERQRSITTQSYLNNNFTKKIERQESLPKIEQPSQNTNNLNIFNKSTNKHQIKFLKDENKRVSIQKRLQNLMSYSVEEEFKKRFSGLFMQKQKLQKKNEVKKKVHFIIDEVL</sequence>
<keyword evidence="2" id="KW-1185">Reference proteome</keyword>
<reference evidence="2" key="1">
    <citation type="journal article" date="2006" name="PLoS Biol.">
        <title>Macronuclear genome sequence of the ciliate Tetrahymena thermophila, a model eukaryote.</title>
        <authorList>
            <person name="Eisen J.A."/>
            <person name="Coyne R.S."/>
            <person name="Wu M."/>
            <person name="Wu D."/>
            <person name="Thiagarajan M."/>
            <person name="Wortman J.R."/>
            <person name="Badger J.H."/>
            <person name="Ren Q."/>
            <person name="Amedeo P."/>
            <person name="Jones K.M."/>
            <person name="Tallon L.J."/>
            <person name="Delcher A.L."/>
            <person name="Salzberg S.L."/>
            <person name="Silva J.C."/>
            <person name="Haas B.J."/>
            <person name="Majoros W.H."/>
            <person name="Farzad M."/>
            <person name="Carlton J.M."/>
            <person name="Smith R.K. Jr."/>
            <person name="Garg J."/>
            <person name="Pearlman R.E."/>
            <person name="Karrer K.M."/>
            <person name="Sun L."/>
            <person name="Manning G."/>
            <person name="Elde N.C."/>
            <person name="Turkewitz A.P."/>
            <person name="Asai D.J."/>
            <person name="Wilkes D.E."/>
            <person name="Wang Y."/>
            <person name="Cai H."/>
            <person name="Collins K."/>
            <person name="Stewart B.A."/>
            <person name="Lee S.R."/>
            <person name="Wilamowska K."/>
            <person name="Weinberg Z."/>
            <person name="Ruzzo W.L."/>
            <person name="Wloga D."/>
            <person name="Gaertig J."/>
            <person name="Frankel J."/>
            <person name="Tsao C.-C."/>
            <person name="Gorovsky M.A."/>
            <person name="Keeling P.J."/>
            <person name="Waller R.F."/>
            <person name="Patron N.J."/>
            <person name="Cherry J.M."/>
            <person name="Stover N.A."/>
            <person name="Krieger C.J."/>
            <person name="del Toro C."/>
            <person name="Ryder H.F."/>
            <person name="Williamson S.C."/>
            <person name="Barbeau R.A."/>
            <person name="Hamilton E.P."/>
            <person name="Orias E."/>
        </authorList>
    </citation>
    <scope>NUCLEOTIDE SEQUENCE [LARGE SCALE GENOMIC DNA]</scope>
    <source>
        <strain evidence="2">SB210</strain>
    </source>
</reference>
<proteinExistence type="predicted"/>
<accession>Q22CS9</accession>
<organism evidence="1 2">
    <name type="scientific">Tetrahymena thermophila (strain SB210)</name>
    <dbReference type="NCBI Taxonomy" id="312017"/>
    <lineage>
        <taxon>Eukaryota</taxon>
        <taxon>Sar</taxon>
        <taxon>Alveolata</taxon>
        <taxon>Ciliophora</taxon>
        <taxon>Intramacronucleata</taxon>
        <taxon>Oligohymenophorea</taxon>
        <taxon>Hymenostomatida</taxon>
        <taxon>Tetrahymenina</taxon>
        <taxon>Tetrahymenidae</taxon>
        <taxon>Tetrahymena</taxon>
    </lineage>
</organism>
<dbReference type="AlphaFoldDB" id="Q22CS9"/>
<dbReference type="InParanoid" id="Q22CS9"/>